<feature type="transmembrane region" description="Helical" evidence="2">
    <location>
        <begin position="327"/>
        <end position="346"/>
    </location>
</feature>
<gene>
    <name evidence="4" type="ORF">ACFS2C_04970</name>
</gene>
<dbReference type="InterPro" id="IPR050879">
    <property type="entry name" value="Acyltransferase_3"/>
</dbReference>
<keyword evidence="2" id="KW-1133">Transmembrane helix</keyword>
<feature type="transmembrane region" description="Helical" evidence="2">
    <location>
        <begin position="178"/>
        <end position="198"/>
    </location>
</feature>
<name>A0ABW5W6K8_9PSEU</name>
<feature type="transmembrane region" description="Helical" evidence="2">
    <location>
        <begin position="26"/>
        <end position="46"/>
    </location>
</feature>
<organism evidence="4 5">
    <name type="scientific">Prauserella oleivorans</name>
    <dbReference type="NCBI Taxonomy" id="1478153"/>
    <lineage>
        <taxon>Bacteria</taxon>
        <taxon>Bacillati</taxon>
        <taxon>Actinomycetota</taxon>
        <taxon>Actinomycetes</taxon>
        <taxon>Pseudonocardiales</taxon>
        <taxon>Pseudonocardiaceae</taxon>
        <taxon>Prauserella</taxon>
    </lineage>
</organism>
<keyword evidence="2" id="KW-0812">Transmembrane</keyword>
<sequence>MVDTQRVETAGPRAADRPRSRGTRHISWDAIRVIGILAVLAFHTTFLAPHTLPGFDLPPAPLQMDFPFGASLLIVISGYFAAMTIGRQPPLRWWLRRLARLLPAFWVAVVVIFVVSIALRPEGFYRPSYVDLAGNLGLLHTLLPAVEYIDRAHWTVPVQVCAFTAIALLAWRGKVRGRAATLVMWFVLLFPLALRYLFMGPGDTPPTWVSMIMDGTGLNRAHLAIAGVAIYRWSQNRMTFPQLFCMLGVVLIAHDKHPPPGDSVLAFAVALVLICVAAYQPVWDSPVFTNLARPIRWLAGISYGVYLMHYVIGSIVARHLADLGVPWFGWIPAYLATAVLLGWALTRWVEQPAFRFLTSRLDAIPARTGR</sequence>
<comment type="caution">
    <text evidence="4">The sequence shown here is derived from an EMBL/GenBank/DDBJ whole genome shotgun (WGS) entry which is preliminary data.</text>
</comment>
<evidence type="ECO:0000259" key="3">
    <source>
        <dbReference type="Pfam" id="PF01757"/>
    </source>
</evidence>
<dbReference type="EMBL" id="JBHUOF010000005">
    <property type="protein sequence ID" value="MFD2798742.1"/>
    <property type="molecule type" value="Genomic_DNA"/>
</dbReference>
<dbReference type="EC" id="2.3.-.-" evidence="4"/>
<protein>
    <submittedName>
        <fullName evidence="4">Acyltransferase family protein</fullName>
        <ecNumber evidence="4">2.3.-.-</ecNumber>
    </submittedName>
</protein>
<keyword evidence="4" id="KW-0808">Transferase</keyword>
<evidence type="ECO:0000313" key="4">
    <source>
        <dbReference type="EMBL" id="MFD2798742.1"/>
    </source>
</evidence>
<feature type="transmembrane region" description="Helical" evidence="2">
    <location>
        <begin position="98"/>
        <end position="119"/>
    </location>
</feature>
<evidence type="ECO:0000256" key="1">
    <source>
        <dbReference type="SAM" id="MobiDB-lite"/>
    </source>
</evidence>
<evidence type="ECO:0000256" key="2">
    <source>
        <dbReference type="SAM" id="Phobius"/>
    </source>
</evidence>
<keyword evidence="4" id="KW-0012">Acyltransferase</keyword>
<feature type="transmembrane region" description="Helical" evidence="2">
    <location>
        <begin position="295"/>
        <end position="321"/>
    </location>
</feature>
<proteinExistence type="predicted"/>
<accession>A0ABW5W6K8</accession>
<dbReference type="Proteomes" id="UP001597478">
    <property type="component" value="Unassembled WGS sequence"/>
</dbReference>
<dbReference type="RefSeq" id="WP_377388783.1">
    <property type="nucleotide sequence ID" value="NZ_JBHSAN010000014.1"/>
</dbReference>
<feature type="transmembrane region" description="Helical" evidence="2">
    <location>
        <begin position="264"/>
        <end position="283"/>
    </location>
</feature>
<dbReference type="PANTHER" id="PTHR23028:SF53">
    <property type="entry name" value="ACYL_TRANSF_3 DOMAIN-CONTAINING PROTEIN"/>
    <property type="match status" value="1"/>
</dbReference>
<feature type="domain" description="Acyltransferase 3" evidence="3">
    <location>
        <begin position="27"/>
        <end position="347"/>
    </location>
</feature>
<evidence type="ECO:0000313" key="5">
    <source>
        <dbReference type="Proteomes" id="UP001597478"/>
    </source>
</evidence>
<feature type="transmembrane region" description="Helical" evidence="2">
    <location>
        <begin position="66"/>
        <end position="86"/>
    </location>
</feature>
<keyword evidence="5" id="KW-1185">Reference proteome</keyword>
<keyword evidence="2" id="KW-0472">Membrane</keyword>
<dbReference type="GO" id="GO:0016746">
    <property type="term" value="F:acyltransferase activity"/>
    <property type="evidence" value="ECO:0007669"/>
    <property type="project" value="UniProtKB-KW"/>
</dbReference>
<dbReference type="PANTHER" id="PTHR23028">
    <property type="entry name" value="ACETYLTRANSFERASE"/>
    <property type="match status" value="1"/>
</dbReference>
<feature type="transmembrane region" description="Helical" evidence="2">
    <location>
        <begin position="152"/>
        <end position="171"/>
    </location>
</feature>
<dbReference type="Pfam" id="PF01757">
    <property type="entry name" value="Acyl_transf_3"/>
    <property type="match status" value="1"/>
</dbReference>
<reference evidence="5" key="1">
    <citation type="journal article" date="2019" name="Int. J. Syst. Evol. Microbiol.">
        <title>The Global Catalogue of Microorganisms (GCM) 10K type strain sequencing project: providing services to taxonomists for standard genome sequencing and annotation.</title>
        <authorList>
            <consortium name="The Broad Institute Genomics Platform"/>
            <consortium name="The Broad Institute Genome Sequencing Center for Infectious Disease"/>
            <person name="Wu L."/>
            <person name="Ma J."/>
        </authorList>
    </citation>
    <scope>NUCLEOTIDE SEQUENCE [LARGE SCALE GENOMIC DNA]</scope>
    <source>
        <strain evidence="5">IBRC-M 10906</strain>
    </source>
</reference>
<feature type="region of interest" description="Disordered" evidence="1">
    <location>
        <begin position="1"/>
        <end position="21"/>
    </location>
</feature>
<dbReference type="InterPro" id="IPR002656">
    <property type="entry name" value="Acyl_transf_3_dom"/>
</dbReference>